<sequence>MSSYFYSMTILVTGGAGFIGSHLCSLLMDHGHHVVCLDNFFTGRKQNIAHLVGNPQFELVEHDVTRPFDFAVDQIYNLACPASPVHYQKTPVETVRTCVLGAINCLELAKRRGGIKVLQASTSEVYGDPEVHPQPETYRGSVNPIGPRACYDEGKRCAETLFFDYHRQHALPIKVARIFNTYGPNMSWDDGRVISNFITQALRGEDITVYGDGSQSRSFCYVSDLIAGLYRMMETDGFTGPVNLGNPAEATVMQLAQKIISLTGSQSAIVRKPLPQDDPKQRCPEITLAKEKLDWRPTVDLEVGLKKTIDYFRSVV</sequence>
<reference evidence="8 9" key="1">
    <citation type="journal article" date="2016" name="Nat. Commun.">
        <title>Thousands of microbial genomes shed light on interconnected biogeochemical processes in an aquifer system.</title>
        <authorList>
            <person name="Anantharaman K."/>
            <person name="Brown C.T."/>
            <person name="Hug L.A."/>
            <person name="Sharon I."/>
            <person name="Castelle C.J."/>
            <person name="Probst A.J."/>
            <person name="Thomas B.C."/>
            <person name="Singh A."/>
            <person name="Wilkins M.J."/>
            <person name="Karaoz U."/>
            <person name="Brodie E.L."/>
            <person name="Williams K.H."/>
            <person name="Hubbard S.S."/>
            <person name="Banfield J.F."/>
        </authorList>
    </citation>
    <scope>NUCLEOTIDE SEQUENCE [LARGE SCALE GENOMIC DNA]</scope>
</reference>
<keyword evidence="4" id="KW-0210">Decarboxylase</keyword>
<gene>
    <name evidence="8" type="ORF">A3J59_04295</name>
</gene>
<evidence type="ECO:0000256" key="3">
    <source>
        <dbReference type="ARBA" id="ARBA00022490"/>
    </source>
</evidence>
<name>A0A1G1YLJ2_9BACT</name>
<comment type="subcellular location">
    <subcellularLocation>
        <location evidence="2">Cytoplasm</location>
    </subcellularLocation>
</comment>
<dbReference type="Pfam" id="PF01370">
    <property type="entry name" value="Epimerase"/>
    <property type="match status" value="1"/>
</dbReference>
<dbReference type="InterPro" id="IPR001509">
    <property type="entry name" value="Epimerase_deHydtase"/>
</dbReference>
<dbReference type="GO" id="GO:0048040">
    <property type="term" value="F:UDP-glucuronate decarboxylase activity"/>
    <property type="evidence" value="ECO:0007669"/>
    <property type="project" value="TreeGrafter"/>
</dbReference>
<dbReference type="InterPro" id="IPR044516">
    <property type="entry name" value="UXS-like"/>
</dbReference>
<dbReference type="InterPro" id="IPR036291">
    <property type="entry name" value="NAD(P)-bd_dom_sf"/>
</dbReference>
<accession>A0A1G1YLJ2</accession>
<evidence type="ECO:0000256" key="1">
    <source>
        <dbReference type="ARBA" id="ARBA00001911"/>
    </source>
</evidence>
<dbReference type="Proteomes" id="UP000177310">
    <property type="component" value="Unassembled WGS sequence"/>
</dbReference>
<dbReference type="UniPathway" id="UPA00796">
    <property type="reaction ID" value="UER00771"/>
</dbReference>
<dbReference type="AlphaFoldDB" id="A0A1G1YLJ2"/>
<dbReference type="GO" id="GO:0005737">
    <property type="term" value="C:cytoplasm"/>
    <property type="evidence" value="ECO:0007669"/>
    <property type="project" value="UniProtKB-SubCell"/>
</dbReference>
<comment type="cofactor">
    <cofactor evidence="1">
        <name>NAD(+)</name>
        <dbReference type="ChEBI" id="CHEBI:57540"/>
    </cofactor>
</comment>
<protein>
    <submittedName>
        <fullName evidence="8">NAD-dependent dehydratase</fullName>
    </submittedName>
</protein>
<keyword evidence="3" id="KW-0963">Cytoplasm</keyword>
<dbReference type="Gene3D" id="3.40.50.720">
    <property type="entry name" value="NAD(P)-binding Rossmann-like Domain"/>
    <property type="match status" value="1"/>
</dbReference>
<dbReference type="SUPFAM" id="SSF51735">
    <property type="entry name" value="NAD(P)-binding Rossmann-fold domains"/>
    <property type="match status" value="1"/>
</dbReference>
<evidence type="ECO:0000256" key="6">
    <source>
        <dbReference type="ARBA" id="ARBA00023239"/>
    </source>
</evidence>
<dbReference type="PANTHER" id="PTHR43078:SF6">
    <property type="entry name" value="UDP-GLUCURONIC ACID DECARBOXYLASE 1"/>
    <property type="match status" value="1"/>
</dbReference>
<dbReference type="GO" id="GO:0033320">
    <property type="term" value="P:UDP-D-xylose biosynthetic process"/>
    <property type="evidence" value="ECO:0007669"/>
    <property type="project" value="UniProtKB-UniPathway"/>
</dbReference>
<dbReference type="PANTHER" id="PTHR43078">
    <property type="entry name" value="UDP-GLUCURONIC ACID DECARBOXYLASE-RELATED"/>
    <property type="match status" value="1"/>
</dbReference>
<evidence type="ECO:0000313" key="9">
    <source>
        <dbReference type="Proteomes" id="UP000177310"/>
    </source>
</evidence>
<comment type="caution">
    <text evidence="8">The sequence shown here is derived from an EMBL/GenBank/DDBJ whole genome shotgun (WGS) entry which is preliminary data.</text>
</comment>
<evidence type="ECO:0000313" key="8">
    <source>
        <dbReference type="EMBL" id="OGY52530.1"/>
    </source>
</evidence>
<evidence type="ECO:0000256" key="2">
    <source>
        <dbReference type="ARBA" id="ARBA00004496"/>
    </source>
</evidence>
<keyword evidence="6" id="KW-0456">Lyase</keyword>
<evidence type="ECO:0000256" key="4">
    <source>
        <dbReference type="ARBA" id="ARBA00022793"/>
    </source>
</evidence>
<evidence type="ECO:0000259" key="7">
    <source>
        <dbReference type="Pfam" id="PF01370"/>
    </source>
</evidence>
<evidence type="ECO:0000256" key="5">
    <source>
        <dbReference type="ARBA" id="ARBA00023027"/>
    </source>
</evidence>
<dbReference type="CDD" id="cd05230">
    <property type="entry name" value="UGD_SDR_e"/>
    <property type="match status" value="1"/>
</dbReference>
<proteinExistence type="predicted"/>
<dbReference type="STRING" id="1797542.A3J59_04295"/>
<dbReference type="GO" id="GO:0070403">
    <property type="term" value="F:NAD+ binding"/>
    <property type="evidence" value="ECO:0007669"/>
    <property type="project" value="InterPro"/>
</dbReference>
<dbReference type="GO" id="GO:0042732">
    <property type="term" value="P:D-xylose metabolic process"/>
    <property type="evidence" value="ECO:0007669"/>
    <property type="project" value="InterPro"/>
</dbReference>
<dbReference type="EMBL" id="MHIL01000001">
    <property type="protein sequence ID" value="OGY52530.1"/>
    <property type="molecule type" value="Genomic_DNA"/>
</dbReference>
<organism evidence="8 9">
    <name type="scientific">Candidatus Buchananbacteria bacterium RIFCSPHIGHO2_02_FULL_56_16</name>
    <dbReference type="NCBI Taxonomy" id="1797542"/>
    <lineage>
        <taxon>Bacteria</taxon>
        <taxon>Candidatus Buchananiibacteriota</taxon>
    </lineage>
</organism>
<dbReference type="FunFam" id="3.40.50.720:FF:000150">
    <property type="entry name" value="UDP-glucuronic acid decarboxylase 6"/>
    <property type="match status" value="1"/>
</dbReference>
<keyword evidence="5" id="KW-0520">NAD</keyword>
<feature type="domain" description="NAD-dependent epimerase/dehydratase" evidence="7">
    <location>
        <begin position="10"/>
        <end position="235"/>
    </location>
</feature>